<gene>
    <name evidence="7" type="primary">pglX</name>
    <name evidence="7" type="ORF">ACFFU9_07215</name>
</gene>
<organism evidence="7 8">
    <name type="scientific">Mariniflexile ostreae</name>
    <dbReference type="NCBI Taxonomy" id="1520892"/>
    <lineage>
        <taxon>Bacteria</taxon>
        <taxon>Pseudomonadati</taxon>
        <taxon>Bacteroidota</taxon>
        <taxon>Flavobacteriia</taxon>
        <taxon>Flavobacteriales</taxon>
        <taxon>Flavobacteriaceae</taxon>
        <taxon>Mariniflexile</taxon>
    </lineage>
</organism>
<evidence type="ECO:0000259" key="6">
    <source>
        <dbReference type="Pfam" id="PF07669"/>
    </source>
</evidence>
<dbReference type="InterPro" id="IPR050953">
    <property type="entry name" value="N4_N6_ade-DNA_methylase"/>
</dbReference>
<dbReference type="InterPro" id="IPR029063">
    <property type="entry name" value="SAM-dependent_MTases_sf"/>
</dbReference>
<reference evidence="7 8" key="1">
    <citation type="submission" date="2024-09" db="EMBL/GenBank/DDBJ databases">
        <authorList>
            <person name="Sun Q."/>
            <person name="Mori K."/>
        </authorList>
    </citation>
    <scope>NUCLEOTIDE SEQUENCE [LARGE SCALE GENOMIC DNA]</scope>
    <source>
        <strain evidence="7 8">CECT 8622</strain>
    </source>
</reference>
<dbReference type="EMBL" id="JBHMFC010000022">
    <property type="protein sequence ID" value="MFB9056533.1"/>
    <property type="molecule type" value="Genomic_DNA"/>
</dbReference>
<dbReference type="InterPro" id="IPR011639">
    <property type="entry name" value="MethylTrfase_TaqI-like_dom"/>
</dbReference>
<feature type="domain" description="Type II methyltransferase M.TaqI-like" evidence="6">
    <location>
        <begin position="345"/>
        <end position="566"/>
    </location>
</feature>
<dbReference type="SUPFAM" id="SSF53335">
    <property type="entry name" value="S-adenosyl-L-methionine-dependent methyltransferases"/>
    <property type="match status" value="1"/>
</dbReference>
<sequence>MNTKTFAQQARNLLMDGVAKKLLYWGFDTKGNVLEVPNAISGGYSFRGEVFDDPNVPKLWQALKKAVQHKGIETVVEEAAYTWFNRMMAIRIMAKNGYDQPQLENAEGLEHTPVLLQKARQGQMAFLNTAEQQRLKKIIGDYSKDQEAFALLLVSYCHNNPMLHTVFGKIDDYTELLLPDNMLQDAGFLHLLNTTDAITDAEYKEVELIGWLYQFYISEKKDEVFASFKKKKKAEAKDIPAATQIFTPNWIVKYMVQNTAGKIWLDKHPDSGLKTSMKYLVENSSPLKGEVPKTEGLINDITELTLIDPAAGSGHILVEGFDLLYQMYMEAYYAPEEAVESILKHNLFGLDIDNRAAQLATFAILLKAATKYRDVFAKGWLPNVYAMPEAQDFSLQELKDFLGKDGQDFAEELDTALRLMKQAKNLGSVMKLVLSEAARNHIQQRYTALCNDDYLDLNLKSILQGLKNYIPILLILTNKYAAVVANPPYMGQKNMNVGLKNYVNANYPLSKSDLFAVFMETCLDLNIKKGLMGMINQHSWMFLSSYEKLRTHILDNFGIVNMLHLGPRAFEELSGEMVQSTAFVFKKTLNINPATYYRLVDNNSIHSKEQAFLNKEQEFKEISQSNFSKIPSNPIAYWVSEQMIKIFDVGNRITDYVDTFQGIITGNNDKFLRNWTEVSKCKIPFYFSKMEDVELDKQYWVPYNKGGVFRKWYGVQDYVVYWKNGPEDKTRGKKGFQEFYLKEYVSWSYTVSNSIAARYYPNGFLWDVRGSGIMDNGQNLIYLQGLIGSVIGINLFRVNNSTLSCQVENIIQLPIIINEKEKKKVEKIVNQCNFLSKIDWDSNETSWDFNQSPLLNKASNLKTAYQVWEAEVTKAFFQLHSNEEALNRIFIDIYGLQEELSPDVPLKDITILQEELKSKDLEALEKTFRAKGKDAIALPINKAEVISQFISYAIGLFMGRYRLDKPGLNIAHPNPKAEELASYNSPFGGQGASFTIDEDAIIPLMGKTCNFPDDALQQFQQLLDTIWGHDTRTENVNFIQDCLDGSIEKFLVKDFYKYHCSMYKKKPIYWLFASPKGAFQVLVYMHRMNAFTVEKIRANYLLEHIKNLRSEETILLSNESNLSTQEAKRLDQLRKDITECEIYDLELKDVADNQIEFDLDDGVTVNYEKFKTVVAKIK</sequence>
<proteinExistence type="predicted"/>
<dbReference type="Proteomes" id="UP001589585">
    <property type="component" value="Unassembled WGS sequence"/>
</dbReference>
<name>A0ABV5FAR5_9FLAO</name>
<evidence type="ECO:0000256" key="2">
    <source>
        <dbReference type="ARBA" id="ARBA00022603"/>
    </source>
</evidence>
<evidence type="ECO:0000313" key="8">
    <source>
        <dbReference type="Proteomes" id="UP001589585"/>
    </source>
</evidence>
<dbReference type="EC" id="2.1.1.72" evidence="1"/>
<accession>A0ABV5FAR5</accession>
<dbReference type="PANTHER" id="PTHR33841:SF1">
    <property type="entry name" value="DNA METHYLTRANSFERASE A"/>
    <property type="match status" value="1"/>
</dbReference>
<dbReference type="Gene3D" id="3.40.50.150">
    <property type="entry name" value="Vaccinia Virus protein VP39"/>
    <property type="match status" value="1"/>
</dbReference>
<dbReference type="InterPro" id="IPR047939">
    <property type="entry name" value="BREX_1_PglX"/>
</dbReference>
<keyword evidence="2 7" id="KW-0489">Methyltransferase</keyword>
<protein>
    <recommendedName>
        <fullName evidence="1">site-specific DNA-methyltransferase (adenine-specific)</fullName>
        <ecNumber evidence="1">2.1.1.72</ecNumber>
    </recommendedName>
</protein>
<dbReference type="PROSITE" id="PS00092">
    <property type="entry name" value="N6_MTASE"/>
    <property type="match status" value="1"/>
</dbReference>
<dbReference type="InterPro" id="IPR002052">
    <property type="entry name" value="DNA_methylase_N6_adenine_CS"/>
</dbReference>
<dbReference type="GO" id="GO:0009007">
    <property type="term" value="F:site-specific DNA-methyltransferase (adenine-specific) activity"/>
    <property type="evidence" value="ECO:0007669"/>
    <property type="project" value="UniProtKB-EC"/>
</dbReference>
<dbReference type="GO" id="GO:0032259">
    <property type="term" value="P:methylation"/>
    <property type="evidence" value="ECO:0007669"/>
    <property type="project" value="UniProtKB-KW"/>
</dbReference>
<comment type="caution">
    <text evidence="7">The sequence shown here is derived from an EMBL/GenBank/DDBJ whole genome shotgun (WGS) entry which is preliminary data.</text>
</comment>
<dbReference type="Pfam" id="PF07669">
    <property type="entry name" value="Eco57I"/>
    <property type="match status" value="1"/>
</dbReference>
<evidence type="ECO:0000256" key="5">
    <source>
        <dbReference type="ARBA" id="ARBA00047942"/>
    </source>
</evidence>
<evidence type="ECO:0000256" key="3">
    <source>
        <dbReference type="ARBA" id="ARBA00022679"/>
    </source>
</evidence>
<keyword evidence="3 7" id="KW-0808">Transferase</keyword>
<evidence type="ECO:0000256" key="4">
    <source>
        <dbReference type="ARBA" id="ARBA00022691"/>
    </source>
</evidence>
<dbReference type="NCBIfam" id="NF033452">
    <property type="entry name" value="BREX_1_MTaseX"/>
    <property type="match status" value="1"/>
</dbReference>
<evidence type="ECO:0000256" key="1">
    <source>
        <dbReference type="ARBA" id="ARBA00011900"/>
    </source>
</evidence>
<evidence type="ECO:0000313" key="7">
    <source>
        <dbReference type="EMBL" id="MFB9056533.1"/>
    </source>
</evidence>
<dbReference type="PRINTS" id="PR00507">
    <property type="entry name" value="N12N6MTFRASE"/>
</dbReference>
<dbReference type="PANTHER" id="PTHR33841">
    <property type="entry name" value="DNA METHYLTRANSFERASE YEEA-RELATED"/>
    <property type="match status" value="1"/>
</dbReference>
<keyword evidence="8" id="KW-1185">Reference proteome</keyword>
<keyword evidence="4" id="KW-0949">S-adenosyl-L-methionine</keyword>
<dbReference type="RefSeq" id="WP_379860723.1">
    <property type="nucleotide sequence ID" value="NZ_JBHMFC010000022.1"/>
</dbReference>
<comment type="catalytic activity">
    <reaction evidence="5">
        <text>a 2'-deoxyadenosine in DNA + S-adenosyl-L-methionine = an N(6)-methyl-2'-deoxyadenosine in DNA + S-adenosyl-L-homocysteine + H(+)</text>
        <dbReference type="Rhea" id="RHEA:15197"/>
        <dbReference type="Rhea" id="RHEA-COMP:12418"/>
        <dbReference type="Rhea" id="RHEA-COMP:12419"/>
        <dbReference type="ChEBI" id="CHEBI:15378"/>
        <dbReference type="ChEBI" id="CHEBI:57856"/>
        <dbReference type="ChEBI" id="CHEBI:59789"/>
        <dbReference type="ChEBI" id="CHEBI:90615"/>
        <dbReference type="ChEBI" id="CHEBI:90616"/>
        <dbReference type="EC" id="2.1.1.72"/>
    </reaction>
</comment>